<keyword evidence="3" id="KW-1185">Reference proteome</keyword>
<dbReference type="Proteomes" id="UP000250235">
    <property type="component" value="Unassembled WGS sequence"/>
</dbReference>
<sequence length="176" mass="18938">MRSRGTAAADAQRSSPPVGTYSTGSSPAPFKHTSTLRIFPDSESCRDTLATVHRTLSSPIAGGRQLRLNRLDPEPTGPIGPSVPKHNPTPHEPSPSSSSDAHFQPLFLYDPATVAGAPSAGPPPGHSGSNGTNHDTNRELQCTHERREEGWSPMRDSSYDLHVQPWFGRSSHCLNI</sequence>
<dbReference type="AlphaFoldDB" id="A0A2Z7BCP8"/>
<evidence type="ECO:0000313" key="3">
    <source>
        <dbReference type="Proteomes" id="UP000250235"/>
    </source>
</evidence>
<feature type="region of interest" description="Disordered" evidence="1">
    <location>
        <begin position="1"/>
        <end position="43"/>
    </location>
</feature>
<name>A0A2Z7BCP8_9LAMI</name>
<feature type="compositionally biased region" description="Basic and acidic residues" evidence="1">
    <location>
        <begin position="135"/>
        <end position="150"/>
    </location>
</feature>
<protein>
    <submittedName>
        <fullName evidence="2">Uncharacterized protein</fullName>
    </submittedName>
</protein>
<dbReference type="EMBL" id="KV006896">
    <property type="protein sequence ID" value="KZV32263.1"/>
    <property type="molecule type" value="Genomic_DNA"/>
</dbReference>
<gene>
    <name evidence="2" type="ORF">F511_27377</name>
</gene>
<accession>A0A2Z7BCP8</accession>
<organism evidence="2 3">
    <name type="scientific">Dorcoceras hygrometricum</name>
    <dbReference type="NCBI Taxonomy" id="472368"/>
    <lineage>
        <taxon>Eukaryota</taxon>
        <taxon>Viridiplantae</taxon>
        <taxon>Streptophyta</taxon>
        <taxon>Embryophyta</taxon>
        <taxon>Tracheophyta</taxon>
        <taxon>Spermatophyta</taxon>
        <taxon>Magnoliopsida</taxon>
        <taxon>eudicotyledons</taxon>
        <taxon>Gunneridae</taxon>
        <taxon>Pentapetalae</taxon>
        <taxon>asterids</taxon>
        <taxon>lamiids</taxon>
        <taxon>Lamiales</taxon>
        <taxon>Gesneriaceae</taxon>
        <taxon>Didymocarpoideae</taxon>
        <taxon>Trichosporeae</taxon>
        <taxon>Loxocarpinae</taxon>
        <taxon>Dorcoceras</taxon>
    </lineage>
</organism>
<evidence type="ECO:0000313" key="2">
    <source>
        <dbReference type="EMBL" id="KZV32263.1"/>
    </source>
</evidence>
<feature type="compositionally biased region" description="Polar residues" evidence="1">
    <location>
        <begin position="12"/>
        <end position="36"/>
    </location>
</feature>
<feature type="region of interest" description="Disordered" evidence="1">
    <location>
        <begin position="60"/>
        <end position="156"/>
    </location>
</feature>
<proteinExistence type="predicted"/>
<evidence type="ECO:0000256" key="1">
    <source>
        <dbReference type="SAM" id="MobiDB-lite"/>
    </source>
</evidence>
<reference evidence="2 3" key="1">
    <citation type="journal article" date="2015" name="Proc. Natl. Acad. Sci. U.S.A.">
        <title>The resurrection genome of Boea hygrometrica: A blueprint for survival of dehydration.</title>
        <authorList>
            <person name="Xiao L."/>
            <person name="Yang G."/>
            <person name="Zhang L."/>
            <person name="Yang X."/>
            <person name="Zhao S."/>
            <person name="Ji Z."/>
            <person name="Zhou Q."/>
            <person name="Hu M."/>
            <person name="Wang Y."/>
            <person name="Chen M."/>
            <person name="Xu Y."/>
            <person name="Jin H."/>
            <person name="Xiao X."/>
            <person name="Hu G."/>
            <person name="Bao F."/>
            <person name="Hu Y."/>
            <person name="Wan P."/>
            <person name="Li L."/>
            <person name="Deng X."/>
            <person name="Kuang T."/>
            <person name="Xiang C."/>
            <person name="Zhu J.K."/>
            <person name="Oliver M.J."/>
            <person name="He Y."/>
        </authorList>
    </citation>
    <scope>NUCLEOTIDE SEQUENCE [LARGE SCALE GENOMIC DNA]</scope>
    <source>
        <strain evidence="3">cv. XS01</strain>
    </source>
</reference>